<dbReference type="AlphaFoldDB" id="A0A8J7VZ05"/>
<organism evidence="2 3">
    <name type="scientific">Sinanaerobacter chloroacetimidivorans</name>
    <dbReference type="NCBI Taxonomy" id="2818044"/>
    <lineage>
        <taxon>Bacteria</taxon>
        <taxon>Bacillati</taxon>
        <taxon>Bacillota</taxon>
        <taxon>Clostridia</taxon>
        <taxon>Peptostreptococcales</taxon>
        <taxon>Anaerovoracaceae</taxon>
        <taxon>Sinanaerobacter</taxon>
    </lineage>
</organism>
<feature type="transmembrane region" description="Helical" evidence="1">
    <location>
        <begin position="242"/>
        <end position="263"/>
    </location>
</feature>
<feature type="transmembrane region" description="Helical" evidence="1">
    <location>
        <begin position="317"/>
        <end position="336"/>
    </location>
</feature>
<dbReference type="PANTHER" id="PTHR37814:SF1">
    <property type="entry name" value="MEMBRANE PROTEIN"/>
    <property type="match status" value="1"/>
</dbReference>
<keyword evidence="1" id="KW-0812">Transmembrane</keyword>
<evidence type="ECO:0000313" key="3">
    <source>
        <dbReference type="Proteomes" id="UP000675664"/>
    </source>
</evidence>
<sequence>MDNKKLHLGTAFMLGASFVAYAIGGGFSTGNEILQYFCAWEGYGPIVVLIISMIVVTWTNYVLYRSSYEEQFAESKDVFYFYGGKYTGIFFDWYIYIALAVLALVMISGGGTTLNQYFGINLTVGLIIFAIAAALTASLGLRRLVEVLGGVGVIIIATLIFVGVYMIATADVGIFEANKNVGQYVEEGLVLQAGFYAILNPIAAGLSQGGMAFASFIPFLVVTGKTIPTRKDVTLTTFTSSLLYYIPIICVMATLMLSMDVIAGTQIPILAAIQAHLPKSFATFYSLVICLGIFTTVSGELFLLGDRFAKNNRKRHIAIVITIVTIAVIGGSFIPFALLMNIVFTICGIVGIAFALLVTIRYFQVRKRWDLTKEPVKAIEGEDKE</sequence>
<reference evidence="2" key="2">
    <citation type="submission" date="2021-04" db="EMBL/GenBank/DDBJ databases">
        <authorList>
            <person name="Liu J."/>
        </authorList>
    </citation>
    <scope>NUCLEOTIDE SEQUENCE</scope>
    <source>
        <strain evidence="2">BAD-6</strain>
    </source>
</reference>
<dbReference type="PANTHER" id="PTHR37814">
    <property type="entry name" value="CONSERVED MEMBRANE PROTEIN"/>
    <property type="match status" value="1"/>
</dbReference>
<comment type="caution">
    <text evidence="2">The sequence shown here is derived from an EMBL/GenBank/DDBJ whole genome shotgun (WGS) entry which is preliminary data.</text>
</comment>
<reference evidence="2" key="1">
    <citation type="submission" date="2021-04" db="EMBL/GenBank/DDBJ databases">
        <title>Sinoanaerobacter chloroacetimidivorans sp. nov., an obligate anaerobic bacterium isolated from anaerobic sludge.</title>
        <authorList>
            <person name="Bao Y."/>
        </authorList>
    </citation>
    <scope>NUCLEOTIDE SEQUENCE</scope>
    <source>
        <strain evidence="2">BAD-6</strain>
    </source>
</reference>
<feature type="transmembrane region" description="Helical" evidence="1">
    <location>
        <begin position="117"/>
        <end position="141"/>
    </location>
</feature>
<accession>A0A8J7VZ05</accession>
<dbReference type="Proteomes" id="UP000675664">
    <property type="component" value="Unassembled WGS sequence"/>
</dbReference>
<evidence type="ECO:0008006" key="4">
    <source>
        <dbReference type="Google" id="ProtNLM"/>
    </source>
</evidence>
<protein>
    <recommendedName>
        <fullName evidence="4">Membrane protein YkvI</fullName>
    </recommendedName>
</protein>
<evidence type="ECO:0000256" key="1">
    <source>
        <dbReference type="SAM" id="Phobius"/>
    </source>
</evidence>
<feature type="transmembrane region" description="Helical" evidence="1">
    <location>
        <begin position="195"/>
        <end position="221"/>
    </location>
</feature>
<dbReference type="InterPro" id="IPR038728">
    <property type="entry name" value="YkvI-like"/>
</dbReference>
<feature type="transmembrane region" description="Helical" evidence="1">
    <location>
        <begin position="153"/>
        <end position="175"/>
    </location>
</feature>
<name>A0A8J7VZ05_9FIRM</name>
<evidence type="ECO:0000313" key="2">
    <source>
        <dbReference type="EMBL" id="MBR0597319.1"/>
    </source>
</evidence>
<keyword evidence="1" id="KW-1133">Transmembrane helix</keyword>
<dbReference type="RefSeq" id="WP_227017457.1">
    <property type="nucleotide sequence ID" value="NZ_JAGSND010000003.1"/>
</dbReference>
<gene>
    <name evidence="2" type="ORF">KCX82_05515</name>
</gene>
<feature type="transmembrane region" description="Helical" evidence="1">
    <location>
        <begin position="93"/>
        <end position="111"/>
    </location>
</feature>
<dbReference type="Gene3D" id="1.20.1740.10">
    <property type="entry name" value="Amino acid/polyamine transporter I"/>
    <property type="match status" value="1"/>
</dbReference>
<keyword evidence="3" id="KW-1185">Reference proteome</keyword>
<keyword evidence="1" id="KW-0472">Membrane</keyword>
<feature type="transmembrane region" description="Helical" evidence="1">
    <location>
        <begin position="342"/>
        <end position="363"/>
    </location>
</feature>
<dbReference type="EMBL" id="JAGSND010000003">
    <property type="protein sequence ID" value="MBR0597319.1"/>
    <property type="molecule type" value="Genomic_DNA"/>
</dbReference>
<feature type="transmembrane region" description="Helical" evidence="1">
    <location>
        <begin position="283"/>
        <end position="305"/>
    </location>
</feature>
<proteinExistence type="predicted"/>
<feature type="transmembrane region" description="Helical" evidence="1">
    <location>
        <begin position="46"/>
        <end position="64"/>
    </location>
</feature>